<dbReference type="RefSeq" id="WP_053399807.1">
    <property type="nucleotide sequence ID" value="NZ_LILC01000002.1"/>
</dbReference>
<dbReference type="Pfam" id="PF07261">
    <property type="entry name" value="DnaB_2"/>
    <property type="match status" value="1"/>
</dbReference>
<evidence type="ECO:0000259" key="3">
    <source>
        <dbReference type="Pfam" id="PF21984"/>
    </source>
</evidence>
<proteinExistence type="inferred from homology"/>
<reference evidence="5" key="1">
    <citation type="submission" date="2015-08" db="EMBL/GenBank/DDBJ databases">
        <title>Fjat-14210 dsm16467.</title>
        <authorList>
            <person name="Liu B."/>
            <person name="Wang J."/>
            <person name="Zhu Y."/>
            <person name="Liu G."/>
            <person name="Chen Q."/>
            <person name="Chen Z."/>
            <person name="Lan J."/>
            <person name="Che J."/>
            <person name="Ge C."/>
            <person name="Shi H."/>
            <person name="Pan Z."/>
            <person name="Liu X."/>
        </authorList>
    </citation>
    <scope>NUCLEOTIDE SEQUENCE [LARGE SCALE GENOMIC DNA]</scope>
    <source>
        <strain evidence="5">DSM 16467</strain>
    </source>
</reference>
<keyword evidence="5" id="KW-1185">Reference proteome</keyword>
<dbReference type="PANTHER" id="PTHR37293:SF6">
    <property type="entry name" value="DNA REPLICATION PROTEIN DNAD"/>
    <property type="match status" value="1"/>
</dbReference>
<dbReference type="PATRIC" id="fig|284581.3.peg.775"/>
<sequence>MEKNKMAEWLSEGSVAIPKLLMNHYAELGLNEQEFMMILHIHVAIEGGNDFLTPEEMSKKMSISAAKCMEVLRKLLKEGFIGIEQKQDPSSMIAEFYTLQPLWYKLVSLLFDENKKHKQIEQEEEEANLYTMFEKEFGRPLSPFECETLAMWQDQDYHDSVIIKAALREAVMSGKLNFRYIDRILFEWKKNGVKTIEQARNHGQRFRQHQQTKKQAVSQPQRSNAIPFFNWLEQ</sequence>
<dbReference type="InterPro" id="IPR036388">
    <property type="entry name" value="WH-like_DNA-bd_sf"/>
</dbReference>
<dbReference type="NCBIfam" id="TIGR01446">
    <property type="entry name" value="DnaD_dom"/>
    <property type="match status" value="1"/>
</dbReference>
<dbReference type="InterPro" id="IPR034829">
    <property type="entry name" value="DnaD-like_sf"/>
</dbReference>
<comment type="similarity">
    <text evidence="1">Belongs to the DnaB/DnaD family.</text>
</comment>
<feature type="domain" description="DnaD N-terminal" evidence="3">
    <location>
        <begin position="17"/>
        <end position="116"/>
    </location>
</feature>
<dbReference type="AlphaFoldDB" id="A0A0M0LIB3"/>
<dbReference type="Pfam" id="PF21984">
    <property type="entry name" value="DnaD_N"/>
    <property type="match status" value="1"/>
</dbReference>
<dbReference type="InterPro" id="IPR006343">
    <property type="entry name" value="DnaB/C_C"/>
</dbReference>
<organism evidence="4 5">
    <name type="scientific">Priestia koreensis</name>
    <dbReference type="NCBI Taxonomy" id="284581"/>
    <lineage>
        <taxon>Bacteria</taxon>
        <taxon>Bacillati</taxon>
        <taxon>Bacillota</taxon>
        <taxon>Bacilli</taxon>
        <taxon>Bacillales</taxon>
        <taxon>Bacillaceae</taxon>
        <taxon>Priestia</taxon>
    </lineage>
</organism>
<dbReference type="Gene3D" id="1.10.10.10">
    <property type="entry name" value="Winged helix-like DNA-binding domain superfamily/Winged helix DNA-binding domain"/>
    <property type="match status" value="1"/>
</dbReference>
<evidence type="ECO:0000256" key="1">
    <source>
        <dbReference type="ARBA" id="ARBA00093462"/>
    </source>
</evidence>
<protein>
    <submittedName>
        <fullName evidence="4">DNA replication protein DnaD</fullName>
    </submittedName>
</protein>
<dbReference type="OrthoDB" id="9770238at2"/>
<accession>A0A0M0LIB3</accession>
<feature type="domain" description="DnaB/C C-terminal" evidence="2">
    <location>
        <begin position="131"/>
        <end position="202"/>
    </location>
</feature>
<dbReference type="InterPro" id="IPR036390">
    <property type="entry name" value="WH_DNA-bd_sf"/>
</dbReference>
<dbReference type="STRING" id="284581.AMD01_02530"/>
<dbReference type="InterPro" id="IPR053162">
    <property type="entry name" value="DnaD"/>
</dbReference>
<dbReference type="PANTHER" id="PTHR37293">
    <property type="entry name" value="PHAGE REPLICATION PROTEIN-RELATED"/>
    <property type="match status" value="1"/>
</dbReference>
<dbReference type="SUPFAM" id="SSF158499">
    <property type="entry name" value="DnaD domain-like"/>
    <property type="match status" value="1"/>
</dbReference>
<evidence type="ECO:0000259" key="2">
    <source>
        <dbReference type="Pfam" id="PF07261"/>
    </source>
</evidence>
<evidence type="ECO:0000313" key="5">
    <source>
        <dbReference type="Proteomes" id="UP000037558"/>
    </source>
</evidence>
<dbReference type="Proteomes" id="UP000037558">
    <property type="component" value="Unassembled WGS sequence"/>
</dbReference>
<dbReference type="SUPFAM" id="SSF46785">
    <property type="entry name" value="Winged helix' DNA-binding domain"/>
    <property type="match status" value="1"/>
</dbReference>
<gene>
    <name evidence="4" type="ORF">AMD01_02530</name>
</gene>
<dbReference type="Gene3D" id="1.10.10.630">
    <property type="entry name" value="DnaD domain-like"/>
    <property type="match status" value="1"/>
</dbReference>
<evidence type="ECO:0000313" key="4">
    <source>
        <dbReference type="EMBL" id="KOO50642.1"/>
    </source>
</evidence>
<dbReference type="EMBL" id="LILC01000002">
    <property type="protein sequence ID" value="KOO50642.1"/>
    <property type="molecule type" value="Genomic_DNA"/>
</dbReference>
<name>A0A0M0LIB3_9BACI</name>
<comment type="caution">
    <text evidence="4">The sequence shown here is derived from an EMBL/GenBank/DDBJ whole genome shotgun (WGS) entry which is preliminary data.</text>
</comment>
<dbReference type="InterPro" id="IPR053843">
    <property type="entry name" value="DnaD_N"/>
</dbReference>